<dbReference type="AlphaFoldDB" id="A0A099W9Q3"/>
<proteinExistence type="inferred from homology"/>
<evidence type="ECO:0000313" key="19">
    <source>
        <dbReference type="EMBL" id="MBC2240990.1"/>
    </source>
</evidence>
<protein>
    <recommendedName>
        <fullName evidence="2">UPF0473 protein EP57_06260</fullName>
    </recommendedName>
</protein>
<dbReference type="EMBL" id="JAASTX010000008">
    <property type="protein sequence ID" value="MBC1491693.1"/>
    <property type="molecule type" value="Genomic_DNA"/>
</dbReference>
<evidence type="ECO:0000313" key="40">
    <source>
        <dbReference type="Proteomes" id="UP000591929"/>
    </source>
</evidence>
<dbReference type="GeneID" id="58716982"/>
<comment type="similarity">
    <text evidence="1 2">Belongs to the UPF0473 family.</text>
</comment>
<evidence type="ECO:0000313" key="7">
    <source>
        <dbReference type="EMBL" id="MBC1401750.1"/>
    </source>
</evidence>
<dbReference type="Proteomes" id="UP000533953">
    <property type="component" value="Unassembled WGS sequence"/>
</dbReference>
<dbReference type="Proteomes" id="UP000546244">
    <property type="component" value="Unassembled WGS sequence"/>
</dbReference>
<dbReference type="RefSeq" id="WP_036085215.1">
    <property type="nucleotide sequence ID" value="NZ_CBCSHQ010000017.1"/>
</dbReference>
<evidence type="ECO:0000313" key="31">
    <source>
        <dbReference type="Proteomes" id="UP000544413"/>
    </source>
</evidence>
<evidence type="ECO:0000313" key="4">
    <source>
        <dbReference type="EMBL" id="MBC1316165.1"/>
    </source>
</evidence>
<dbReference type="Proteomes" id="UP000548082">
    <property type="component" value="Unassembled WGS sequence"/>
</dbReference>
<evidence type="ECO:0000313" key="39">
    <source>
        <dbReference type="Proteomes" id="UP000586951"/>
    </source>
</evidence>
<dbReference type="EMBL" id="JNFA01000019">
    <property type="protein sequence ID" value="KGL41441.1"/>
    <property type="molecule type" value="Genomic_DNA"/>
</dbReference>
<evidence type="ECO:0000313" key="20">
    <source>
        <dbReference type="EMBL" id="MBC2243591.1"/>
    </source>
</evidence>
<dbReference type="Proteomes" id="UP000029844">
    <property type="component" value="Unassembled WGS sequence"/>
</dbReference>
<evidence type="ECO:0000313" key="16">
    <source>
        <dbReference type="EMBL" id="MBC2116628.1"/>
    </source>
</evidence>
<dbReference type="Proteomes" id="UP000529446">
    <property type="component" value="Unassembled WGS sequence"/>
</dbReference>
<dbReference type="EMBL" id="JAARVG010000009">
    <property type="protein sequence ID" value="MBC1793908.1"/>
    <property type="molecule type" value="Genomic_DNA"/>
</dbReference>
<dbReference type="Proteomes" id="UP000543379">
    <property type="component" value="Unassembled WGS sequence"/>
</dbReference>
<evidence type="ECO:0000313" key="6">
    <source>
        <dbReference type="EMBL" id="MBC1371056.1"/>
    </source>
</evidence>
<dbReference type="Proteomes" id="UP000539064">
    <property type="component" value="Unassembled WGS sequence"/>
</dbReference>
<evidence type="ECO:0000313" key="28">
    <source>
        <dbReference type="Proteomes" id="UP000541735"/>
    </source>
</evidence>
<evidence type="ECO:0000313" key="27">
    <source>
        <dbReference type="Proteomes" id="UP000539064"/>
    </source>
</evidence>
<dbReference type="Proteomes" id="UP000550367">
    <property type="component" value="Unassembled WGS sequence"/>
</dbReference>
<evidence type="ECO:0000313" key="22">
    <source>
        <dbReference type="Proteomes" id="UP000029844"/>
    </source>
</evidence>
<dbReference type="EMBL" id="JAARRW010000004">
    <property type="protein sequence ID" value="MBC1562514.1"/>
    <property type="molecule type" value="Genomic_DNA"/>
</dbReference>
<evidence type="ECO:0000313" key="14">
    <source>
        <dbReference type="EMBL" id="MBC1796510.1"/>
    </source>
</evidence>
<comment type="caution">
    <text evidence="3">The sequence shown here is derived from an EMBL/GenBank/DDBJ whole genome shotgun (WGS) entry which is preliminary data.</text>
</comment>
<dbReference type="eggNOG" id="COG3906">
    <property type="taxonomic scope" value="Bacteria"/>
</dbReference>
<evidence type="ECO:0000313" key="21">
    <source>
        <dbReference type="EMBL" id="MBC2372008.1"/>
    </source>
</evidence>
<dbReference type="Proteomes" id="UP000547643">
    <property type="component" value="Unassembled WGS sequence"/>
</dbReference>
<dbReference type="EMBL" id="JAAROL010000001">
    <property type="protein sequence ID" value="MBC1331398.1"/>
    <property type="molecule type" value="Genomic_DNA"/>
</dbReference>
<dbReference type="Proteomes" id="UP000591929">
    <property type="component" value="Unassembled WGS sequence"/>
</dbReference>
<dbReference type="InterPro" id="IPR009711">
    <property type="entry name" value="UPF0473"/>
</dbReference>
<evidence type="ECO:0000313" key="36">
    <source>
        <dbReference type="Proteomes" id="UP000550367"/>
    </source>
</evidence>
<name>A0A099W9Q3_9LIST</name>
<dbReference type="EMBL" id="JAAROV010000001">
    <property type="protein sequence ID" value="MBC1316165.1"/>
    <property type="molecule type" value="Genomic_DNA"/>
</dbReference>
<dbReference type="Proteomes" id="UP000553016">
    <property type="component" value="Unassembled WGS sequence"/>
</dbReference>
<dbReference type="EMBL" id="JAARPT010000004">
    <property type="protein sequence ID" value="MBC1401750.1"/>
    <property type="molecule type" value="Genomic_DNA"/>
</dbReference>
<dbReference type="EMBL" id="JAARXI010000004">
    <property type="protein sequence ID" value="MBC2116628.1"/>
    <property type="molecule type" value="Genomic_DNA"/>
</dbReference>
<evidence type="ECO:0000313" key="12">
    <source>
        <dbReference type="EMBL" id="MBC1777337.1"/>
    </source>
</evidence>
<dbReference type="EMBL" id="JAARVD010000003">
    <property type="protein sequence ID" value="MBC1796510.1"/>
    <property type="molecule type" value="Genomic_DNA"/>
</dbReference>
<dbReference type="EMBL" id="JAARYD010000005">
    <property type="protein sequence ID" value="MBC2177298.1"/>
    <property type="molecule type" value="Genomic_DNA"/>
</dbReference>
<evidence type="ECO:0000313" key="8">
    <source>
        <dbReference type="EMBL" id="MBC1491693.1"/>
    </source>
</evidence>
<dbReference type="EMBL" id="JAARZA010000004">
    <property type="protein sequence ID" value="MBC2240990.1"/>
    <property type="molecule type" value="Genomic_DNA"/>
</dbReference>
<dbReference type="Proteomes" id="UP000546806">
    <property type="component" value="Unassembled WGS sequence"/>
</dbReference>
<evidence type="ECO:0000313" key="30">
    <source>
        <dbReference type="Proteomes" id="UP000543379"/>
    </source>
</evidence>
<evidence type="ECO:0000313" key="29">
    <source>
        <dbReference type="Proteomes" id="UP000541955"/>
    </source>
</evidence>
<evidence type="ECO:0000313" key="26">
    <source>
        <dbReference type="Proteomes" id="UP000533953"/>
    </source>
</evidence>
<dbReference type="Proteomes" id="UP000574104">
    <property type="component" value="Unassembled WGS sequence"/>
</dbReference>
<evidence type="ECO:0000313" key="35">
    <source>
        <dbReference type="Proteomes" id="UP000548082"/>
    </source>
</evidence>
<evidence type="ECO:0000313" key="5">
    <source>
        <dbReference type="EMBL" id="MBC1331398.1"/>
    </source>
</evidence>
<evidence type="ECO:0000313" key="18">
    <source>
        <dbReference type="EMBL" id="MBC2177298.1"/>
    </source>
</evidence>
<evidence type="ECO:0000313" key="9">
    <source>
        <dbReference type="EMBL" id="MBC1562514.1"/>
    </source>
</evidence>
<dbReference type="NCBIfam" id="NF010215">
    <property type="entry name" value="PRK13678.1-2"/>
    <property type="match status" value="1"/>
</dbReference>
<dbReference type="Pfam" id="PF06949">
    <property type="entry name" value="DUF1292"/>
    <property type="match status" value="1"/>
</dbReference>
<dbReference type="NCBIfam" id="NF010217">
    <property type="entry name" value="PRK13678.1-4"/>
    <property type="match status" value="1"/>
</dbReference>
<sequence length="97" mass="11412">MTENHEHDHEHITVVDEDGNEELYAVLFSFNSDEFEKSYVLYYPESAEDEEEIELQASSFIENEDGTQGELKPVETEEEWDMIEEVLATFLEDEDEE</sequence>
<dbReference type="Proteomes" id="UP000519573">
    <property type="component" value="Unassembled WGS sequence"/>
</dbReference>
<dbReference type="EMBL" id="JAARUV010000001">
    <property type="protein sequence ID" value="MBC1777337.1"/>
    <property type="molecule type" value="Genomic_DNA"/>
</dbReference>
<evidence type="ECO:0000313" key="34">
    <source>
        <dbReference type="Proteomes" id="UP000547643"/>
    </source>
</evidence>
<evidence type="ECO:0000256" key="2">
    <source>
        <dbReference type="HAMAP-Rule" id="MF_01448"/>
    </source>
</evidence>
<evidence type="ECO:0000313" key="25">
    <source>
        <dbReference type="Proteomes" id="UP000532866"/>
    </source>
</evidence>
<dbReference type="Proteomes" id="UP000541955">
    <property type="component" value="Unassembled WGS sequence"/>
</dbReference>
<dbReference type="HAMAP" id="MF_01448">
    <property type="entry name" value="UPF0473"/>
    <property type="match status" value="1"/>
</dbReference>
<organism evidence="3 22">
    <name type="scientific">Listeria booriae</name>
    <dbReference type="NCBI Taxonomy" id="1552123"/>
    <lineage>
        <taxon>Bacteria</taxon>
        <taxon>Bacillati</taxon>
        <taxon>Bacillota</taxon>
        <taxon>Bacilli</taxon>
        <taxon>Bacillales</taxon>
        <taxon>Listeriaceae</taxon>
        <taxon>Listeria</taxon>
    </lineage>
</organism>
<evidence type="ECO:0000313" key="37">
    <source>
        <dbReference type="Proteomes" id="UP000553016"/>
    </source>
</evidence>
<gene>
    <name evidence="3" type="ORF">EP57_06260</name>
    <name evidence="5" type="ORF">HB759_05470</name>
    <name evidence="4" type="ORF">HB811_05195</name>
    <name evidence="7" type="ORF">HB836_09040</name>
    <name evidence="6" type="ORF">HB847_01655</name>
    <name evidence="9" type="ORF">HB902_10580</name>
    <name evidence="11" type="ORF">HB904_02320</name>
    <name evidence="10" type="ORF">HB907_00140</name>
    <name evidence="21" type="ORF">HBP98_08365</name>
    <name evidence="12" type="ORF">HCA46_00700</name>
    <name evidence="13" type="ORF">HCA52_10805</name>
    <name evidence="14" type="ORF">HCA55_07215</name>
    <name evidence="15" type="ORF">HCA78_13185</name>
    <name evidence="16" type="ORF">HCB06_08415</name>
    <name evidence="20" type="ORF">HCB25_05880</name>
    <name evidence="17" type="ORF">HCB26_04670</name>
    <name evidence="18" type="ORF">HCB27_11755</name>
    <name evidence="19" type="ORF">HCB35_10995</name>
    <name evidence="8" type="ORF">HCI99_07615</name>
</gene>
<dbReference type="PANTHER" id="PTHR40066">
    <property type="entry name" value="UPF0473 PROTEIN CBO2561/CLC_2432"/>
    <property type="match status" value="1"/>
</dbReference>
<dbReference type="EMBL" id="JAARYH010000002">
    <property type="protein sequence ID" value="MBC2165854.1"/>
    <property type="molecule type" value="Genomic_DNA"/>
</dbReference>
<evidence type="ECO:0000313" key="24">
    <source>
        <dbReference type="Proteomes" id="UP000529446"/>
    </source>
</evidence>
<reference evidence="3 22" key="1">
    <citation type="submission" date="2014-05" db="EMBL/GenBank/DDBJ databases">
        <title>Novel Listeriaceae from food processing environments.</title>
        <authorList>
            <person name="den Bakker H.C."/>
        </authorList>
    </citation>
    <scope>NUCLEOTIDE SEQUENCE [LARGE SCALE GENOMIC DNA]</scope>
    <source>
        <strain evidence="3 22">FSL A5-0281</strain>
    </source>
</reference>
<dbReference type="EMBL" id="JAARSH010000002">
    <property type="protein sequence ID" value="MBC1615002.1"/>
    <property type="molecule type" value="Genomic_DNA"/>
</dbReference>
<dbReference type="STRING" id="1552123.EP57_06260"/>
<dbReference type="OrthoDB" id="2086132at2"/>
<dbReference type="EMBL" id="JAARYY010000003">
    <property type="protein sequence ID" value="MBC2243591.1"/>
    <property type="molecule type" value="Genomic_DNA"/>
</dbReference>
<dbReference type="Proteomes" id="UP000544413">
    <property type="component" value="Unassembled WGS sequence"/>
</dbReference>
<evidence type="ECO:0000256" key="1">
    <source>
        <dbReference type="ARBA" id="ARBA00008439"/>
    </source>
</evidence>
<evidence type="ECO:0000313" key="13">
    <source>
        <dbReference type="EMBL" id="MBC1793908.1"/>
    </source>
</evidence>
<evidence type="ECO:0000313" key="32">
    <source>
        <dbReference type="Proteomes" id="UP000546244"/>
    </source>
</evidence>
<evidence type="ECO:0000313" key="38">
    <source>
        <dbReference type="Proteomes" id="UP000574104"/>
    </source>
</evidence>
<dbReference type="EMBL" id="JAARMV010000002">
    <property type="protein sequence ID" value="MBC2372008.1"/>
    <property type="molecule type" value="Genomic_DNA"/>
</dbReference>
<evidence type="ECO:0000313" key="23">
    <source>
        <dbReference type="Proteomes" id="UP000519573"/>
    </source>
</evidence>
<evidence type="ECO:0000313" key="15">
    <source>
        <dbReference type="EMBL" id="MBC2004732.1"/>
    </source>
</evidence>
<dbReference type="Proteomes" id="UP000586951">
    <property type="component" value="Unassembled WGS sequence"/>
</dbReference>
<evidence type="ECO:0000313" key="11">
    <source>
        <dbReference type="EMBL" id="MBC1615002.1"/>
    </source>
</evidence>
<evidence type="ECO:0000313" key="17">
    <source>
        <dbReference type="EMBL" id="MBC2165854.1"/>
    </source>
</evidence>
<dbReference type="Proteomes" id="UP000541735">
    <property type="component" value="Unassembled WGS sequence"/>
</dbReference>
<evidence type="ECO:0000313" key="3">
    <source>
        <dbReference type="EMBL" id="KGL41441.1"/>
    </source>
</evidence>
<dbReference type="EMBL" id="JAARPL010000001">
    <property type="protein sequence ID" value="MBC1371056.1"/>
    <property type="molecule type" value="Genomic_DNA"/>
</dbReference>
<dbReference type="PANTHER" id="PTHR40066:SF1">
    <property type="entry name" value="UPF0473 PROTEIN CBO2561_CLC_2432"/>
    <property type="match status" value="1"/>
</dbReference>
<dbReference type="EMBL" id="JAARWW010000006">
    <property type="protein sequence ID" value="MBC2004732.1"/>
    <property type="molecule type" value="Genomic_DNA"/>
</dbReference>
<accession>A0A099W9Q3</accession>
<dbReference type="EMBL" id="JAARRU010000001">
    <property type="protein sequence ID" value="MBC1563791.1"/>
    <property type="molecule type" value="Genomic_DNA"/>
</dbReference>
<evidence type="ECO:0000313" key="33">
    <source>
        <dbReference type="Proteomes" id="UP000546806"/>
    </source>
</evidence>
<keyword evidence="22" id="KW-1185">Reference proteome</keyword>
<dbReference type="Proteomes" id="UP000532866">
    <property type="component" value="Unassembled WGS sequence"/>
</dbReference>
<evidence type="ECO:0000313" key="10">
    <source>
        <dbReference type="EMBL" id="MBC1563791.1"/>
    </source>
</evidence>
<reference evidence="23 24" key="2">
    <citation type="submission" date="2020-03" db="EMBL/GenBank/DDBJ databases">
        <title>Soil Listeria distribution.</title>
        <authorList>
            <person name="Liao J."/>
            <person name="Wiedmann M."/>
        </authorList>
    </citation>
    <scope>NUCLEOTIDE SEQUENCE [LARGE SCALE GENOMIC DNA]</scope>
    <source>
        <strain evidence="19 37">FSL L7-0149</strain>
        <strain evidence="20 36">FSL L7-0153</strain>
        <strain evidence="17 23">FSL L7-0245</strain>
        <strain evidence="18 28">FSL L7-0259</strain>
        <strain evidence="16 24">FSL L7-0360</strain>
        <strain evidence="15 33">FSL L7-0435</strain>
        <strain evidence="13 27">FSL L7-0978</strain>
        <strain evidence="14 35">FSL L7-0990</strain>
        <strain evidence="12 34">FSL L7-1017</strain>
        <strain evidence="11 38">FSL L7-1299</strain>
        <strain evidence="9 29">FSL L7-1387</strain>
        <strain evidence="10 39">FSL L7-1427</strain>
        <strain evidence="8 26">FSL L7-1547</strain>
        <strain evidence="7 31">FSL L7-1658</strain>
        <strain evidence="6 40">FSL L7-1681</strain>
        <strain evidence="4 30">FSL L7-1816</strain>
        <strain evidence="5 25">FSL L7-1833</strain>
        <strain evidence="21 32">FSL L7-1850</strain>
    </source>
</reference>